<comment type="caution">
    <text evidence="2">The sequence shown here is derived from an EMBL/GenBank/DDBJ whole genome shotgun (WGS) entry which is preliminary data.</text>
</comment>
<organism evidence="2 3">
    <name type="scientific">Chelatococcus reniformis</name>
    <dbReference type="NCBI Taxonomy" id="1494448"/>
    <lineage>
        <taxon>Bacteria</taxon>
        <taxon>Pseudomonadati</taxon>
        <taxon>Pseudomonadota</taxon>
        <taxon>Alphaproteobacteria</taxon>
        <taxon>Hyphomicrobiales</taxon>
        <taxon>Chelatococcaceae</taxon>
        <taxon>Chelatococcus</taxon>
    </lineage>
</organism>
<reference evidence="2" key="1">
    <citation type="journal article" date="2014" name="Int. J. Syst. Evol. Microbiol.">
        <title>Complete genome sequence of Corynebacterium casei LMG S-19264T (=DSM 44701T), isolated from a smear-ripened cheese.</title>
        <authorList>
            <consortium name="US DOE Joint Genome Institute (JGI-PGF)"/>
            <person name="Walter F."/>
            <person name="Albersmeier A."/>
            <person name="Kalinowski J."/>
            <person name="Ruckert C."/>
        </authorList>
    </citation>
    <scope>NUCLEOTIDE SEQUENCE</scope>
    <source>
        <strain evidence="2">CGMCC 1.12919</strain>
    </source>
</reference>
<reference evidence="2" key="2">
    <citation type="submission" date="2020-09" db="EMBL/GenBank/DDBJ databases">
        <authorList>
            <person name="Sun Q."/>
            <person name="Zhou Y."/>
        </authorList>
    </citation>
    <scope>NUCLEOTIDE SEQUENCE</scope>
    <source>
        <strain evidence="2">CGMCC 1.12919</strain>
    </source>
</reference>
<keyword evidence="3" id="KW-1185">Reference proteome</keyword>
<gene>
    <name evidence="2" type="ORF">GCM10010994_41680</name>
</gene>
<dbReference type="AlphaFoldDB" id="A0A916XKV5"/>
<feature type="domain" description="Nitrile hydratase beta subunit" evidence="1">
    <location>
        <begin position="22"/>
        <end position="114"/>
    </location>
</feature>
<sequence>MPQIFPAEGVADLIRAGGSCRVDAVVAPGFAPGDKVMVLNINPATHTRLPRYVRGKRGVVHKDHGVFVFPDSNAELKGEKPQHVYSVAFAARELWGDDAPATDKIFIDMFEDYIVSDES</sequence>
<accession>A0A916XKV5</accession>
<protein>
    <recommendedName>
        <fullName evidence="1">Nitrile hydratase beta subunit domain-containing protein</fullName>
    </recommendedName>
</protein>
<evidence type="ECO:0000259" key="1">
    <source>
        <dbReference type="Pfam" id="PF02211"/>
    </source>
</evidence>
<dbReference type="InterPro" id="IPR008990">
    <property type="entry name" value="Elect_transpt_acc-like_dom_sf"/>
</dbReference>
<dbReference type="SUPFAM" id="SSF50090">
    <property type="entry name" value="Electron transport accessory proteins"/>
    <property type="match status" value="1"/>
</dbReference>
<dbReference type="InterPro" id="IPR024690">
    <property type="entry name" value="CN_hydtase_beta_dom_C"/>
</dbReference>
<evidence type="ECO:0000313" key="3">
    <source>
        <dbReference type="Proteomes" id="UP000637002"/>
    </source>
</evidence>
<dbReference type="Pfam" id="PF02211">
    <property type="entry name" value="NHase_beta_C"/>
    <property type="match status" value="1"/>
</dbReference>
<evidence type="ECO:0000313" key="2">
    <source>
        <dbReference type="EMBL" id="GGC79264.1"/>
    </source>
</evidence>
<dbReference type="Gene3D" id="2.30.30.50">
    <property type="match status" value="1"/>
</dbReference>
<name>A0A916XKV5_9HYPH</name>
<proteinExistence type="predicted"/>
<dbReference type="RefSeq" id="WP_210324544.1">
    <property type="nucleotide sequence ID" value="NZ_BMGG01000007.1"/>
</dbReference>
<dbReference type="Proteomes" id="UP000637002">
    <property type="component" value="Unassembled WGS sequence"/>
</dbReference>
<dbReference type="EMBL" id="BMGG01000007">
    <property type="protein sequence ID" value="GGC79264.1"/>
    <property type="molecule type" value="Genomic_DNA"/>
</dbReference>